<organism evidence="5 6">
    <name type="scientific">Hamadaea flava</name>
    <dbReference type="NCBI Taxonomy" id="1742688"/>
    <lineage>
        <taxon>Bacteria</taxon>
        <taxon>Bacillati</taxon>
        <taxon>Actinomycetota</taxon>
        <taxon>Actinomycetes</taxon>
        <taxon>Micromonosporales</taxon>
        <taxon>Micromonosporaceae</taxon>
        <taxon>Hamadaea</taxon>
    </lineage>
</organism>
<dbReference type="RefSeq" id="WP_253761513.1">
    <property type="nucleotide sequence ID" value="NZ_JAMZDZ010000001.1"/>
</dbReference>
<keyword evidence="2" id="KW-0547">Nucleotide-binding</keyword>
<dbReference type="Proteomes" id="UP001595816">
    <property type="component" value="Unassembled WGS sequence"/>
</dbReference>
<feature type="domain" description="ABC transporter" evidence="4">
    <location>
        <begin position="1"/>
        <end position="222"/>
    </location>
</feature>
<dbReference type="Pfam" id="PF00005">
    <property type="entry name" value="ABC_tran"/>
    <property type="match status" value="1"/>
</dbReference>
<evidence type="ECO:0000256" key="1">
    <source>
        <dbReference type="ARBA" id="ARBA00022448"/>
    </source>
</evidence>
<evidence type="ECO:0000256" key="3">
    <source>
        <dbReference type="ARBA" id="ARBA00022840"/>
    </source>
</evidence>
<dbReference type="InterPro" id="IPR003593">
    <property type="entry name" value="AAA+_ATPase"/>
</dbReference>
<sequence>MLLEDVWLRYHRGGPWVLQGIQLETHPGEIVTVQGRNGAGKSTLLQVVAGLLRPGKGRVRGRPPIVGWVPERFPADQPFSAYDYLIAMGEIRGLRASAAAQAATGWIERLGLEPFRDVRLPELSKGTAQKVGLAQALLVPPRLLILDEPWEGLDAAARALVPAIVGEAAANGATVLVSDHRGETARLPGATRWTVADGSVTAVPADPEEQCVVEVVMAAGEVTAFLAHLHSQGVRAQVRS</sequence>
<dbReference type="InterPro" id="IPR051782">
    <property type="entry name" value="ABC_Transporter_VariousFunc"/>
</dbReference>
<dbReference type="Gene3D" id="3.40.50.300">
    <property type="entry name" value="P-loop containing nucleotide triphosphate hydrolases"/>
    <property type="match status" value="1"/>
</dbReference>
<dbReference type="PANTHER" id="PTHR42939">
    <property type="entry name" value="ABC TRANSPORTER ATP-BINDING PROTEIN ALBC-RELATED"/>
    <property type="match status" value="1"/>
</dbReference>
<dbReference type="PANTHER" id="PTHR42939:SF1">
    <property type="entry name" value="ABC TRANSPORTER ATP-BINDING PROTEIN ALBC-RELATED"/>
    <property type="match status" value="1"/>
</dbReference>
<reference evidence="6" key="1">
    <citation type="journal article" date="2019" name="Int. J. Syst. Evol. Microbiol.">
        <title>The Global Catalogue of Microorganisms (GCM) 10K type strain sequencing project: providing services to taxonomists for standard genome sequencing and annotation.</title>
        <authorList>
            <consortium name="The Broad Institute Genomics Platform"/>
            <consortium name="The Broad Institute Genome Sequencing Center for Infectious Disease"/>
            <person name="Wu L."/>
            <person name="Ma J."/>
        </authorList>
    </citation>
    <scope>NUCLEOTIDE SEQUENCE [LARGE SCALE GENOMIC DNA]</scope>
    <source>
        <strain evidence="6">CGMCC 4.7289</strain>
    </source>
</reference>
<evidence type="ECO:0000259" key="4">
    <source>
        <dbReference type="PROSITE" id="PS50893"/>
    </source>
</evidence>
<name>A0ABV8LU37_9ACTN</name>
<comment type="caution">
    <text evidence="5">The sequence shown here is derived from an EMBL/GenBank/DDBJ whole genome shotgun (WGS) entry which is preliminary data.</text>
</comment>
<evidence type="ECO:0000313" key="6">
    <source>
        <dbReference type="Proteomes" id="UP001595816"/>
    </source>
</evidence>
<evidence type="ECO:0000256" key="2">
    <source>
        <dbReference type="ARBA" id="ARBA00022741"/>
    </source>
</evidence>
<dbReference type="GO" id="GO:0005524">
    <property type="term" value="F:ATP binding"/>
    <property type="evidence" value="ECO:0007669"/>
    <property type="project" value="UniProtKB-KW"/>
</dbReference>
<accession>A0ABV8LU37</accession>
<dbReference type="PROSITE" id="PS50893">
    <property type="entry name" value="ABC_TRANSPORTER_2"/>
    <property type="match status" value="1"/>
</dbReference>
<evidence type="ECO:0000313" key="5">
    <source>
        <dbReference type="EMBL" id="MFC4134320.1"/>
    </source>
</evidence>
<protein>
    <submittedName>
        <fullName evidence="5">ATP-binding cassette domain-containing protein</fullName>
    </submittedName>
</protein>
<dbReference type="SMART" id="SM00382">
    <property type="entry name" value="AAA"/>
    <property type="match status" value="1"/>
</dbReference>
<keyword evidence="3 5" id="KW-0067">ATP-binding</keyword>
<keyword evidence="6" id="KW-1185">Reference proteome</keyword>
<dbReference type="InterPro" id="IPR027417">
    <property type="entry name" value="P-loop_NTPase"/>
</dbReference>
<keyword evidence="1" id="KW-0813">Transport</keyword>
<dbReference type="SUPFAM" id="SSF52540">
    <property type="entry name" value="P-loop containing nucleoside triphosphate hydrolases"/>
    <property type="match status" value="1"/>
</dbReference>
<dbReference type="InterPro" id="IPR003439">
    <property type="entry name" value="ABC_transporter-like_ATP-bd"/>
</dbReference>
<proteinExistence type="predicted"/>
<gene>
    <name evidence="5" type="ORF">ACFOZ4_27230</name>
</gene>
<dbReference type="EMBL" id="JBHSAY010000015">
    <property type="protein sequence ID" value="MFC4134320.1"/>
    <property type="molecule type" value="Genomic_DNA"/>
</dbReference>